<evidence type="ECO:0000256" key="5">
    <source>
        <dbReference type="ARBA" id="ARBA00022989"/>
    </source>
</evidence>
<sequence length="343" mass="37410">MAYERRWETRRRGGRSAGDEARETYYGIPVIHRAPWRWEIPTYFFLGGIAGASYVIAGIAHVFGGDEERPVVRAGRYLSLAALIPSPILLILDLGRPERFHHMLRVFKFRSPMSVGTWGLVVFGAFSTLSALIQAAEDGLFGRGTLVARLLLRLPSHAIAFLGQFPAFFVSGYTGVLLAATAVPLWTKNYLLMGPLFIASALSNALAAITLILTATGRASHRSLRRLERFETAVMGVEALLLAALRLNSGKTIARPMHEGRLGRIYRVGVLGTGLGLPLLIQAPGAWLGRRLPRGVTALAALLTLIGGALFRYLIVTAGHRSADDPQATFELTRARENGSRRS</sequence>
<protein>
    <submittedName>
        <fullName evidence="8">Polysulphide reductase NrfD</fullName>
    </submittedName>
</protein>
<dbReference type="eggNOG" id="COG3301">
    <property type="taxonomic scope" value="Bacteria"/>
</dbReference>
<keyword evidence="9" id="KW-1185">Reference proteome</keyword>
<dbReference type="InParanoid" id="D1CAU5"/>
<keyword evidence="5 7" id="KW-1133">Transmembrane helix</keyword>
<dbReference type="InterPro" id="IPR052049">
    <property type="entry name" value="Electron_transfer_protein"/>
</dbReference>
<evidence type="ECO:0000313" key="8">
    <source>
        <dbReference type="EMBL" id="ACZ39892.1"/>
    </source>
</evidence>
<dbReference type="GO" id="GO:0005886">
    <property type="term" value="C:plasma membrane"/>
    <property type="evidence" value="ECO:0007669"/>
    <property type="project" value="UniProtKB-SubCell"/>
</dbReference>
<keyword evidence="6 7" id="KW-0472">Membrane</keyword>
<reference evidence="9" key="1">
    <citation type="submission" date="2009-11" db="EMBL/GenBank/DDBJ databases">
        <title>The complete chromosome 2 of Sphaerobacter thermophilus DSM 20745.</title>
        <authorList>
            <person name="Lucas S."/>
            <person name="Copeland A."/>
            <person name="Lapidus A."/>
            <person name="Glavina del Rio T."/>
            <person name="Dalin E."/>
            <person name="Tice H."/>
            <person name="Bruce D."/>
            <person name="Goodwin L."/>
            <person name="Pitluck S."/>
            <person name="Kyrpides N."/>
            <person name="Mavromatis K."/>
            <person name="Ivanova N."/>
            <person name="Mikhailova N."/>
            <person name="LaButti K.M."/>
            <person name="Clum A."/>
            <person name="Sun H.I."/>
            <person name="Brettin T."/>
            <person name="Detter J.C."/>
            <person name="Han C."/>
            <person name="Larimer F."/>
            <person name="Land M."/>
            <person name="Hauser L."/>
            <person name="Markowitz V."/>
            <person name="Cheng J.F."/>
            <person name="Hugenholtz P."/>
            <person name="Woyke T."/>
            <person name="Wu D."/>
            <person name="Steenblock K."/>
            <person name="Schneider S."/>
            <person name="Pukall R."/>
            <person name="Goeker M."/>
            <person name="Klenk H.P."/>
            <person name="Eisen J.A."/>
        </authorList>
    </citation>
    <scope>NUCLEOTIDE SEQUENCE [LARGE SCALE GENOMIC DNA]</scope>
    <source>
        <strain evidence="9">ATCC 49802 / DSM 20745 / S 6022</strain>
    </source>
</reference>
<dbReference type="AlphaFoldDB" id="D1CAU5"/>
<keyword evidence="3" id="KW-1003">Cell membrane</keyword>
<feature type="transmembrane region" description="Helical" evidence="7">
    <location>
        <begin position="230"/>
        <end position="247"/>
    </location>
</feature>
<dbReference type="OrthoDB" id="112837at2"/>
<dbReference type="Proteomes" id="UP000002027">
    <property type="component" value="Chromosome 2"/>
</dbReference>
<name>D1CAU5_SPHTD</name>
<reference evidence="8 9" key="2">
    <citation type="journal article" date="2010" name="Stand. Genomic Sci.">
        <title>Complete genome sequence of Desulfohalobium retbaense type strain (HR(100)).</title>
        <authorList>
            <person name="Spring S."/>
            <person name="Nolan M."/>
            <person name="Lapidus A."/>
            <person name="Glavina Del Rio T."/>
            <person name="Copeland A."/>
            <person name="Tice H."/>
            <person name="Cheng J.F."/>
            <person name="Lucas S."/>
            <person name="Land M."/>
            <person name="Chen F."/>
            <person name="Bruce D."/>
            <person name="Goodwin L."/>
            <person name="Pitluck S."/>
            <person name="Ivanova N."/>
            <person name="Mavromatis K."/>
            <person name="Mikhailova N."/>
            <person name="Pati A."/>
            <person name="Chen A."/>
            <person name="Palaniappan K."/>
            <person name="Hauser L."/>
            <person name="Chang Y.J."/>
            <person name="Jeffries C.D."/>
            <person name="Munk C."/>
            <person name="Kiss H."/>
            <person name="Chain P."/>
            <person name="Han C."/>
            <person name="Brettin T."/>
            <person name="Detter J.C."/>
            <person name="Schuler E."/>
            <person name="Goker M."/>
            <person name="Rohde M."/>
            <person name="Bristow J."/>
            <person name="Eisen J.A."/>
            <person name="Markowitz V."/>
            <person name="Hugenholtz P."/>
            <person name="Kyrpides N.C."/>
            <person name="Klenk H.P."/>
        </authorList>
    </citation>
    <scope>NUCLEOTIDE SEQUENCE [LARGE SCALE GENOMIC DNA]</scope>
    <source>
        <strain evidence="9">ATCC 49802 / DSM 20745 / S 6022</strain>
    </source>
</reference>
<feature type="transmembrane region" description="Helical" evidence="7">
    <location>
        <begin position="43"/>
        <end position="63"/>
    </location>
</feature>
<comment type="subcellular location">
    <subcellularLocation>
        <location evidence="1">Cell membrane</location>
        <topology evidence="1">Multi-pass membrane protein</topology>
    </subcellularLocation>
</comment>
<gene>
    <name evidence="8" type="ordered locus">Sthe_2477</name>
</gene>
<dbReference type="EMBL" id="CP001824">
    <property type="protein sequence ID" value="ACZ39892.1"/>
    <property type="molecule type" value="Genomic_DNA"/>
</dbReference>
<dbReference type="Gene3D" id="1.20.1630.10">
    <property type="entry name" value="Formate dehydrogenase/DMSO reductase domain"/>
    <property type="match status" value="1"/>
</dbReference>
<evidence type="ECO:0000313" key="9">
    <source>
        <dbReference type="Proteomes" id="UP000002027"/>
    </source>
</evidence>
<evidence type="ECO:0000256" key="4">
    <source>
        <dbReference type="ARBA" id="ARBA00022692"/>
    </source>
</evidence>
<feature type="transmembrane region" description="Helical" evidence="7">
    <location>
        <begin position="268"/>
        <end position="289"/>
    </location>
</feature>
<evidence type="ECO:0000256" key="2">
    <source>
        <dbReference type="ARBA" id="ARBA00008929"/>
    </source>
</evidence>
<dbReference type="Pfam" id="PF03916">
    <property type="entry name" value="NrfD"/>
    <property type="match status" value="1"/>
</dbReference>
<evidence type="ECO:0000256" key="6">
    <source>
        <dbReference type="ARBA" id="ARBA00023136"/>
    </source>
</evidence>
<organism evidence="8 9">
    <name type="scientific">Sphaerobacter thermophilus (strain ATCC 49802 / DSM 20745 / KCCM 41009 / NCIMB 13125 / S 6022)</name>
    <dbReference type="NCBI Taxonomy" id="479434"/>
    <lineage>
        <taxon>Bacteria</taxon>
        <taxon>Pseudomonadati</taxon>
        <taxon>Thermomicrobiota</taxon>
        <taxon>Thermomicrobia</taxon>
        <taxon>Sphaerobacterales</taxon>
        <taxon>Sphaerobacterineae</taxon>
        <taxon>Sphaerobacteraceae</taxon>
        <taxon>Sphaerobacter</taxon>
    </lineage>
</organism>
<dbReference type="HOGENOM" id="CLU_045348_1_0_0"/>
<evidence type="ECO:0000256" key="7">
    <source>
        <dbReference type="SAM" id="Phobius"/>
    </source>
</evidence>
<dbReference type="KEGG" id="sti:Sthe_2477"/>
<feature type="transmembrane region" description="Helical" evidence="7">
    <location>
        <begin position="190"/>
        <end position="215"/>
    </location>
</feature>
<dbReference type="RefSeq" id="WP_012872932.1">
    <property type="nucleotide sequence ID" value="NC_013524.1"/>
</dbReference>
<keyword evidence="4 7" id="KW-0812">Transmembrane</keyword>
<accession>D1CAU5</accession>
<feature type="transmembrane region" description="Helical" evidence="7">
    <location>
        <begin position="115"/>
        <end position="136"/>
    </location>
</feature>
<comment type="similarity">
    <text evidence="2">Belongs to the NrfD family.</text>
</comment>
<dbReference type="STRING" id="479434.Sthe_2477"/>
<dbReference type="PANTHER" id="PTHR34856:SF2">
    <property type="entry name" value="PROTEIN NRFD"/>
    <property type="match status" value="1"/>
</dbReference>
<evidence type="ECO:0000256" key="1">
    <source>
        <dbReference type="ARBA" id="ARBA00004651"/>
    </source>
</evidence>
<proteinExistence type="inferred from homology"/>
<feature type="transmembrane region" description="Helical" evidence="7">
    <location>
        <begin position="75"/>
        <end position="94"/>
    </location>
</feature>
<feature type="transmembrane region" description="Helical" evidence="7">
    <location>
        <begin position="156"/>
        <end position="178"/>
    </location>
</feature>
<evidence type="ECO:0000256" key="3">
    <source>
        <dbReference type="ARBA" id="ARBA00022475"/>
    </source>
</evidence>
<dbReference type="InterPro" id="IPR005614">
    <property type="entry name" value="NrfD-like"/>
</dbReference>
<feature type="transmembrane region" description="Helical" evidence="7">
    <location>
        <begin position="295"/>
        <end position="315"/>
    </location>
</feature>
<dbReference type="PANTHER" id="PTHR34856">
    <property type="entry name" value="PROTEIN NRFD"/>
    <property type="match status" value="1"/>
</dbReference>